<dbReference type="InterPro" id="IPR003500">
    <property type="entry name" value="RpiB_LacA_LacB"/>
</dbReference>
<dbReference type="Gene3D" id="3.40.1400.10">
    <property type="entry name" value="Sugar-phosphate isomerase, RpiB/LacA/LacB"/>
    <property type="match status" value="1"/>
</dbReference>
<keyword evidence="2 3" id="KW-0413">Isomerase</keyword>
<evidence type="ECO:0000256" key="2">
    <source>
        <dbReference type="ARBA" id="ARBA00023235"/>
    </source>
</evidence>
<proteinExistence type="inferred from homology"/>
<protein>
    <submittedName>
        <fullName evidence="3">Ribose-5-phosphate isomerase</fullName>
    </submittedName>
</protein>
<dbReference type="NCBIfam" id="NF004051">
    <property type="entry name" value="PRK05571.1"/>
    <property type="match status" value="1"/>
</dbReference>
<dbReference type="Proteomes" id="UP000095743">
    <property type="component" value="Chromosome"/>
</dbReference>
<comment type="similarity">
    <text evidence="1">Belongs to the LacAB/RpiB family.</text>
</comment>
<dbReference type="PIRSF" id="PIRSF005384">
    <property type="entry name" value="RpiB_LacA_B"/>
    <property type="match status" value="1"/>
</dbReference>
<evidence type="ECO:0000313" key="4">
    <source>
        <dbReference type="Proteomes" id="UP000095743"/>
    </source>
</evidence>
<sequence>MKLAVGCDQNAYGLKVEIMKHLDSMGINYEDFGSHEGESVLYPNVALKIAEEVSKGTYERAIILCGTGIGMAITANKVPGIRAAVCHDVYSAERARKSNNAQIMTMGAEIVGAALAKKLVDVWLASEFQGGGSAPKVELMCEIDERYRK</sequence>
<dbReference type="Pfam" id="PF02502">
    <property type="entry name" value="LacAB_rpiB"/>
    <property type="match status" value="1"/>
</dbReference>
<dbReference type="KEGG" id="gfe:Gferi_18065"/>
<evidence type="ECO:0000313" key="3">
    <source>
        <dbReference type="EMBL" id="AOT71294.1"/>
    </source>
</evidence>
<dbReference type="RefSeq" id="WP_069978967.1">
    <property type="nucleotide sequence ID" value="NZ_CP017269.1"/>
</dbReference>
<organism evidence="3 4">
    <name type="scientific">Geosporobacter ferrireducens</name>
    <dbReference type="NCBI Taxonomy" id="1424294"/>
    <lineage>
        <taxon>Bacteria</taxon>
        <taxon>Bacillati</taxon>
        <taxon>Bacillota</taxon>
        <taxon>Clostridia</taxon>
        <taxon>Peptostreptococcales</taxon>
        <taxon>Thermotaleaceae</taxon>
        <taxon>Geosporobacter</taxon>
    </lineage>
</organism>
<dbReference type="SUPFAM" id="SSF89623">
    <property type="entry name" value="Ribose/Galactose isomerase RpiB/AlsB"/>
    <property type="match status" value="1"/>
</dbReference>
<dbReference type="GO" id="GO:0005975">
    <property type="term" value="P:carbohydrate metabolic process"/>
    <property type="evidence" value="ECO:0007669"/>
    <property type="project" value="InterPro"/>
</dbReference>
<dbReference type="InterPro" id="IPR051812">
    <property type="entry name" value="SPI_LacAB/RpiB"/>
</dbReference>
<reference evidence="3 4" key="1">
    <citation type="submission" date="2016-09" db="EMBL/GenBank/DDBJ databases">
        <title>Genomic analysis reveals versatility of anaerobic energy metabolism of Geosporobacter ferrireducens IRF9 of phylum Firmicutes.</title>
        <authorList>
            <person name="Kim S.-J."/>
        </authorList>
    </citation>
    <scope>NUCLEOTIDE SEQUENCE [LARGE SCALE GENOMIC DNA]</scope>
    <source>
        <strain evidence="3 4">IRF9</strain>
    </source>
</reference>
<dbReference type="AlphaFoldDB" id="A0A1D8GK62"/>
<dbReference type="PANTHER" id="PTHR43732:SF1">
    <property type="entry name" value="RIBOSE 5-PHOSPHATE ISOMERASE"/>
    <property type="match status" value="1"/>
</dbReference>
<dbReference type="NCBIfam" id="TIGR00689">
    <property type="entry name" value="rpiB_lacA_lacB"/>
    <property type="match status" value="1"/>
</dbReference>
<dbReference type="STRING" id="1424294.Gferi_18065"/>
<dbReference type="InterPro" id="IPR036569">
    <property type="entry name" value="RpiB_LacA_LacB_sf"/>
</dbReference>
<dbReference type="PANTHER" id="PTHR43732">
    <property type="entry name" value="RIBOSE 5-PHOSPHATE ISOMERASE-RELATED"/>
    <property type="match status" value="1"/>
</dbReference>
<dbReference type="GO" id="GO:0016861">
    <property type="term" value="F:intramolecular oxidoreductase activity, interconverting aldoses and ketoses"/>
    <property type="evidence" value="ECO:0007669"/>
    <property type="project" value="UniProtKB-ARBA"/>
</dbReference>
<gene>
    <name evidence="3" type="ORF">Gferi_18065</name>
</gene>
<dbReference type="EMBL" id="CP017269">
    <property type="protein sequence ID" value="AOT71294.1"/>
    <property type="molecule type" value="Genomic_DNA"/>
</dbReference>
<accession>A0A1D8GK62</accession>
<keyword evidence="4" id="KW-1185">Reference proteome</keyword>
<name>A0A1D8GK62_9FIRM</name>
<evidence type="ECO:0000256" key="1">
    <source>
        <dbReference type="ARBA" id="ARBA00008754"/>
    </source>
</evidence>
<dbReference type="OrthoDB" id="1778624at2"/>